<reference evidence="2" key="1">
    <citation type="submission" date="2021-06" db="EMBL/GenBank/DDBJ databases">
        <title>Direct submission.</title>
        <authorList>
            <person name="Lee C.-S."/>
            <person name="Jin L."/>
        </authorList>
    </citation>
    <scope>NUCLEOTIDE SEQUENCE</scope>
    <source>
        <strain evidence="2">Con5</strain>
    </source>
</reference>
<keyword evidence="3" id="KW-1185">Reference proteome</keyword>
<keyword evidence="1" id="KW-1133">Transmembrane helix</keyword>
<feature type="transmembrane region" description="Helical" evidence="1">
    <location>
        <begin position="21"/>
        <end position="44"/>
    </location>
</feature>
<dbReference type="RefSeq" id="WP_215505804.1">
    <property type="nucleotide sequence ID" value="NZ_CP076361.1"/>
</dbReference>
<accession>A0A975S0R7</accession>
<dbReference type="AlphaFoldDB" id="A0A975S0R7"/>
<dbReference type="KEGG" id="gfu:KM031_09870"/>
<dbReference type="Proteomes" id="UP000679352">
    <property type="component" value="Chromosome"/>
</dbReference>
<feature type="transmembrane region" description="Helical" evidence="1">
    <location>
        <begin position="221"/>
        <end position="242"/>
    </location>
</feature>
<keyword evidence="1" id="KW-0472">Membrane</keyword>
<organism evidence="2 3">
    <name type="scientific">Gemmobacter fulvus</name>
    <dbReference type="NCBI Taxonomy" id="2840474"/>
    <lineage>
        <taxon>Bacteria</taxon>
        <taxon>Pseudomonadati</taxon>
        <taxon>Pseudomonadota</taxon>
        <taxon>Alphaproteobacteria</taxon>
        <taxon>Rhodobacterales</taxon>
        <taxon>Paracoccaceae</taxon>
        <taxon>Gemmobacter</taxon>
    </lineage>
</organism>
<gene>
    <name evidence="2" type="ORF">KM031_09870</name>
</gene>
<proteinExistence type="predicted"/>
<evidence type="ECO:0000313" key="3">
    <source>
        <dbReference type="Proteomes" id="UP000679352"/>
    </source>
</evidence>
<evidence type="ECO:0000313" key="2">
    <source>
        <dbReference type="EMBL" id="QWK89183.1"/>
    </source>
</evidence>
<feature type="transmembrane region" description="Helical" evidence="1">
    <location>
        <begin position="137"/>
        <end position="158"/>
    </location>
</feature>
<evidence type="ECO:0000256" key="1">
    <source>
        <dbReference type="SAM" id="Phobius"/>
    </source>
</evidence>
<feature type="transmembrane region" description="Helical" evidence="1">
    <location>
        <begin position="179"/>
        <end position="201"/>
    </location>
</feature>
<feature type="transmembrane region" description="Helical" evidence="1">
    <location>
        <begin position="56"/>
        <end position="76"/>
    </location>
</feature>
<dbReference type="EMBL" id="CP076361">
    <property type="protein sequence ID" value="QWK89183.1"/>
    <property type="molecule type" value="Genomic_DNA"/>
</dbReference>
<sequence>MKAWQIFTHSVRQVFGNFNDALRISGLIYIVQMMIAVALGGMGISPGNTLEPTVGVAFGALFASLAFLIGSLWIAVSWHRFVLQAEGQHSLVPPFHGAKIGAYFVKSLQIGLIAAIVGFALASLIGTLVLSALGQTVFAGMLVIFLTLVPVLAIVNRFSAILPGIALGEKLTLTDGWRATAGDGVTMLQLAAIVAFCSLLLGLPLEALTPGSIPSLLAEVVLGWVQVMVGVSILTTLYGHYIEKRSLV</sequence>
<name>A0A975S0R7_9RHOB</name>
<protein>
    <submittedName>
        <fullName evidence="2">Uncharacterized protein</fullName>
    </submittedName>
</protein>
<keyword evidence="1" id="KW-0812">Transmembrane</keyword>
<feature type="transmembrane region" description="Helical" evidence="1">
    <location>
        <begin position="110"/>
        <end position="131"/>
    </location>
</feature>